<proteinExistence type="predicted"/>
<dbReference type="SUPFAM" id="SSF56112">
    <property type="entry name" value="Protein kinase-like (PK-like)"/>
    <property type="match status" value="1"/>
</dbReference>
<feature type="domain" description="Protein kinase" evidence="4">
    <location>
        <begin position="596"/>
        <end position="1075"/>
    </location>
</feature>
<keyword evidence="7" id="KW-1185">Reference proteome</keyword>
<evidence type="ECO:0000256" key="2">
    <source>
        <dbReference type="SAM" id="Phobius"/>
    </source>
</evidence>
<dbReference type="InterPro" id="IPR000719">
    <property type="entry name" value="Prot_kinase_dom"/>
</dbReference>
<dbReference type="Pfam" id="PF00481">
    <property type="entry name" value="PP2C"/>
    <property type="match status" value="2"/>
</dbReference>
<dbReference type="Gene3D" id="1.10.510.10">
    <property type="entry name" value="Transferase(Phosphotransferase) domain 1"/>
    <property type="match status" value="1"/>
</dbReference>
<dbReference type="InterPro" id="IPR001932">
    <property type="entry name" value="PPM-type_phosphatase-like_dom"/>
</dbReference>
<name>A0ABQ7TYC3_SOLTU</name>
<dbReference type="CDD" id="cd00143">
    <property type="entry name" value="PP2Cc"/>
    <property type="match status" value="1"/>
</dbReference>
<keyword evidence="2" id="KW-0472">Membrane</keyword>
<dbReference type="PROSITE" id="PS51746">
    <property type="entry name" value="PPM_2"/>
    <property type="match status" value="1"/>
</dbReference>
<dbReference type="Proteomes" id="UP000826656">
    <property type="component" value="Unassembled WGS sequence"/>
</dbReference>
<keyword evidence="2" id="KW-0812">Transmembrane</keyword>
<feature type="compositionally biased region" description="Polar residues" evidence="1">
    <location>
        <begin position="633"/>
        <end position="649"/>
    </location>
</feature>
<evidence type="ECO:0000259" key="4">
    <source>
        <dbReference type="PROSITE" id="PS50011"/>
    </source>
</evidence>
<evidence type="ECO:0000313" key="7">
    <source>
        <dbReference type="Proteomes" id="UP000826656"/>
    </source>
</evidence>
<gene>
    <name evidence="6" type="ORF">KY290_038427</name>
</gene>
<dbReference type="InterPro" id="IPR036457">
    <property type="entry name" value="PPM-type-like_dom_sf"/>
</dbReference>
<dbReference type="InterPro" id="IPR011009">
    <property type="entry name" value="Kinase-like_dom_sf"/>
</dbReference>
<dbReference type="PROSITE" id="PS00108">
    <property type="entry name" value="PROTEIN_KINASE_ST"/>
    <property type="match status" value="1"/>
</dbReference>
<dbReference type="Pfam" id="PF00069">
    <property type="entry name" value="Pkinase"/>
    <property type="match status" value="1"/>
</dbReference>
<protein>
    <submittedName>
        <fullName evidence="6">Uncharacterized protein</fullName>
    </submittedName>
</protein>
<comment type="caution">
    <text evidence="6">The sequence shown here is derived from an EMBL/GenBank/DDBJ whole genome shotgun (WGS) entry which is preliminary data.</text>
</comment>
<dbReference type="Gene3D" id="3.60.40.10">
    <property type="entry name" value="PPM-type phosphatase domain"/>
    <property type="match status" value="1"/>
</dbReference>
<sequence>MDLCEFLGFVLGFVLCVSTCTYGESSKCLTVYKEGGAPAVFKSPKCPRWKLPEYGSEQWSKLPNARCQTALHQGRRKSQEDRILCALDIHIPFPSSDGITEVTVGVVAVFDGHNGDEASEMASKLLLQYFTLHTFFLLDATFSALSRKMIGLLPNERAQSTLRDLNWELDELNVGRLKLTVSSIIDRSFHLEILREALLRAIDDIDSAFSRDASRHNFGSGSTATVILTAENQILVANIGDSKAFLCSEEFKSQQESKANLLRLYRQTRGFGIFEPVKNFRSFKLAAPDQWPFLIAKELTRDHHPDRDDERSRVETAGGHVSKWGGVARVNGQLAVSRAIGDVYFKSYGVISAPEVTDWQPLTDNDCYLVAASDGVFEKLSSQDICDILWNLHADFAVQSELAYTCSYSLADCIVNAAFEKGSMDNMAAVILPVRLNDSMQAVVKKPHAGMKKFDCLSAGDSNYISQHSVFSEEEDDHQLDSNFGRLLVEGNHGNFGCFYLSENLDVNDEYTFWVQKDIDEYEHELLHALPDSIGHGGALDLYNDQHMCMHFGMNFSDNNDQCINPEGFARFLGLLESIPFNDSSTNDHARADSRYILKKKYDRGSYGEVWLAFYWNCSHVIKSPKGSNFSANTMNEGTNNETRKNPSSADACDDGPSKGSMFILKRIMVEKGTAVYLSGLREKYFGELFLNAYTVLGGSLQVEESNSLLLNARPDLHDPVGIHESADLERQSNLRFDKVYGKKEDMRRTAFEDGLNHIARYVESFESRSNEIWLVFHHEGISLSKLLYTAEEVINDSDGGNENIKHIQILHPSKWWKRLKTTEAGREEMRNLIWQLLMALKSCHDRNITHRDIKPENMVICFEDQDSGRCLKGYPNEDENYITKMRIIDFGSAVDEFTLKHLYGSIGPSRDEQTYEYTPPEALLNASWYQGLTPTTMKYDMWSVGVVILELVLGTPDVFQVSSRTQALLDQHLEGWNESLKKLAYKLRSFMEMCILSPGVTSKLHQTRSKYNQASASPAPWKCSEEFFSRQIKNRDPLKIGFPNIWALRLVRELLQWNPEDRPSVDEALKHPYFSQRFCDSDALWPIPHLSFLNCPNGTLGFTSAAYGYFIELIACMKFLEPIFQCQFFGRISMPCLLGFRLYTWMSAEQQELILELPLLNQCGQRIQLEFTIRLDHFIAIFSFQCLSTMTSVIIWYTPIKYQQNHEMVWLKVGIPLN</sequence>
<dbReference type="InterPro" id="IPR008271">
    <property type="entry name" value="Ser/Thr_kinase_AS"/>
</dbReference>
<dbReference type="PANTHER" id="PTHR47992">
    <property type="entry name" value="PROTEIN PHOSPHATASE"/>
    <property type="match status" value="1"/>
</dbReference>
<dbReference type="SUPFAM" id="SSF81606">
    <property type="entry name" value="PP2C-like"/>
    <property type="match status" value="1"/>
</dbReference>
<evidence type="ECO:0000256" key="3">
    <source>
        <dbReference type="SAM" id="SignalP"/>
    </source>
</evidence>
<feature type="region of interest" description="Disordered" evidence="1">
    <location>
        <begin position="633"/>
        <end position="655"/>
    </location>
</feature>
<evidence type="ECO:0000313" key="6">
    <source>
        <dbReference type="EMBL" id="KAH0739722.1"/>
    </source>
</evidence>
<feature type="signal peptide" evidence="3">
    <location>
        <begin position="1"/>
        <end position="23"/>
    </location>
</feature>
<accession>A0ABQ7TYC3</accession>
<dbReference type="EMBL" id="JAIVGD010000028">
    <property type="protein sequence ID" value="KAH0739722.1"/>
    <property type="molecule type" value="Genomic_DNA"/>
</dbReference>
<feature type="domain" description="PPM-type phosphatase" evidence="5">
    <location>
        <begin position="66"/>
        <end position="434"/>
    </location>
</feature>
<dbReference type="PROSITE" id="PS50011">
    <property type="entry name" value="PROTEIN_KINASE_DOM"/>
    <property type="match status" value="1"/>
</dbReference>
<reference evidence="6 7" key="1">
    <citation type="journal article" date="2021" name="bioRxiv">
        <title>Chromosome-scale and haplotype-resolved genome assembly of a tetraploid potato cultivar.</title>
        <authorList>
            <person name="Sun H."/>
            <person name="Jiao W.-B."/>
            <person name="Krause K."/>
            <person name="Campoy J.A."/>
            <person name="Goel M."/>
            <person name="Folz-Donahue K."/>
            <person name="Kukat C."/>
            <person name="Huettel B."/>
            <person name="Schneeberger K."/>
        </authorList>
    </citation>
    <scope>NUCLEOTIDE SEQUENCE [LARGE SCALE GENOMIC DNA]</scope>
    <source>
        <strain evidence="6">SolTubOtavaFocal</strain>
        <tissue evidence="6">Leaves</tissue>
    </source>
</reference>
<dbReference type="InterPro" id="IPR015655">
    <property type="entry name" value="PP2C"/>
</dbReference>
<feature type="transmembrane region" description="Helical" evidence="2">
    <location>
        <begin position="1179"/>
        <end position="1199"/>
    </location>
</feature>
<organism evidence="6 7">
    <name type="scientific">Solanum tuberosum</name>
    <name type="common">Potato</name>
    <dbReference type="NCBI Taxonomy" id="4113"/>
    <lineage>
        <taxon>Eukaryota</taxon>
        <taxon>Viridiplantae</taxon>
        <taxon>Streptophyta</taxon>
        <taxon>Embryophyta</taxon>
        <taxon>Tracheophyta</taxon>
        <taxon>Spermatophyta</taxon>
        <taxon>Magnoliopsida</taxon>
        <taxon>eudicotyledons</taxon>
        <taxon>Gunneridae</taxon>
        <taxon>Pentapetalae</taxon>
        <taxon>asterids</taxon>
        <taxon>lamiids</taxon>
        <taxon>Solanales</taxon>
        <taxon>Solanaceae</taxon>
        <taxon>Solanoideae</taxon>
        <taxon>Solaneae</taxon>
        <taxon>Solanum</taxon>
    </lineage>
</organism>
<keyword evidence="3" id="KW-0732">Signal</keyword>
<evidence type="ECO:0000256" key="1">
    <source>
        <dbReference type="SAM" id="MobiDB-lite"/>
    </source>
</evidence>
<evidence type="ECO:0000259" key="5">
    <source>
        <dbReference type="PROSITE" id="PS51746"/>
    </source>
</evidence>
<dbReference type="SMART" id="SM00220">
    <property type="entry name" value="S_TKc"/>
    <property type="match status" value="1"/>
</dbReference>
<keyword evidence="2" id="KW-1133">Transmembrane helix</keyword>
<feature type="chain" id="PRO_5047362758" evidence="3">
    <location>
        <begin position="24"/>
        <end position="1219"/>
    </location>
</feature>
<dbReference type="SMART" id="SM00332">
    <property type="entry name" value="PP2Cc"/>
    <property type="match status" value="1"/>
</dbReference>